<keyword evidence="4" id="KW-0808">Transferase</keyword>
<dbReference type="Pfam" id="PF26114">
    <property type="entry name" value="Ig_2_Mok13"/>
    <property type="match status" value="1"/>
</dbReference>
<dbReference type="PANTHER" id="PTHR47182:SF2">
    <property type="entry name" value="CELL WALL ALPHA-1,3-GLUCAN SYNTHASE AGS1"/>
    <property type="match status" value="1"/>
</dbReference>
<feature type="coiled-coil region" evidence="8">
    <location>
        <begin position="1776"/>
        <end position="1803"/>
    </location>
</feature>
<evidence type="ECO:0000256" key="8">
    <source>
        <dbReference type="SAM" id="Coils"/>
    </source>
</evidence>
<name>A0A6A5T9K6_9PLEO</name>
<dbReference type="InterPro" id="IPR006047">
    <property type="entry name" value="GH13_cat_dom"/>
</dbReference>
<comment type="similarity">
    <text evidence="1">Belongs to the glycosyltransferase group 1 family.</text>
</comment>
<evidence type="ECO:0000259" key="12">
    <source>
        <dbReference type="SMART" id="SM00642"/>
    </source>
</evidence>
<dbReference type="SMART" id="SM00642">
    <property type="entry name" value="Aamy"/>
    <property type="match status" value="1"/>
</dbReference>
<keyword evidence="5" id="KW-0961">Cell wall biogenesis/degradation</keyword>
<keyword evidence="6" id="KW-0462">Maltose metabolism</keyword>
<dbReference type="Pfam" id="PF26108">
    <property type="entry name" value="GH_Mok13"/>
    <property type="match status" value="1"/>
</dbReference>
<reference evidence="13" key="1">
    <citation type="journal article" date="2020" name="Stud. Mycol.">
        <title>101 Dothideomycetes genomes: a test case for predicting lifestyles and emergence of pathogens.</title>
        <authorList>
            <person name="Haridas S."/>
            <person name="Albert R."/>
            <person name="Binder M."/>
            <person name="Bloem J."/>
            <person name="Labutti K."/>
            <person name="Salamov A."/>
            <person name="Andreopoulos B."/>
            <person name="Baker S."/>
            <person name="Barry K."/>
            <person name="Bills G."/>
            <person name="Bluhm B."/>
            <person name="Cannon C."/>
            <person name="Castanera R."/>
            <person name="Culley D."/>
            <person name="Daum C."/>
            <person name="Ezra D."/>
            <person name="Gonzalez J."/>
            <person name="Henrissat B."/>
            <person name="Kuo A."/>
            <person name="Liang C."/>
            <person name="Lipzen A."/>
            <person name="Lutzoni F."/>
            <person name="Magnuson J."/>
            <person name="Mondo S."/>
            <person name="Nolan M."/>
            <person name="Ohm R."/>
            <person name="Pangilinan J."/>
            <person name="Park H.-J."/>
            <person name="Ramirez L."/>
            <person name="Alfaro M."/>
            <person name="Sun H."/>
            <person name="Tritt A."/>
            <person name="Yoshinaga Y."/>
            <person name="Zwiers L.-H."/>
            <person name="Turgeon B."/>
            <person name="Goodwin S."/>
            <person name="Spatafora J."/>
            <person name="Crous P."/>
            <person name="Grigoriev I."/>
        </authorList>
    </citation>
    <scope>NUCLEOTIDE SEQUENCE</scope>
    <source>
        <strain evidence="13">CBS 675.92</strain>
    </source>
</reference>
<keyword evidence="8" id="KW-0175">Coiled coil</keyword>
<evidence type="ECO:0000256" key="5">
    <source>
        <dbReference type="ARBA" id="ARBA00023316"/>
    </source>
</evidence>
<feature type="region of interest" description="Disordered" evidence="9">
    <location>
        <begin position="1810"/>
        <end position="1877"/>
    </location>
</feature>
<keyword evidence="3" id="KW-0328">Glycosyltransferase</keyword>
<dbReference type="Gene3D" id="3.90.400.10">
    <property type="entry name" value="Oligo-1,6-glucosidase, Domain 2"/>
    <property type="match status" value="1"/>
</dbReference>
<keyword evidence="10" id="KW-0812">Transmembrane</keyword>
<keyword evidence="11" id="KW-0732">Signal</keyword>
<evidence type="ECO:0000256" key="6">
    <source>
        <dbReference type="ARBA" id="ARBA00026248"/>
    </source>
</evidence>
<dbReference type="Pfam" id="PF26122">
    <property type="entry name" value="CBM_Mok13"/>
    <property type="match status" value="1"/>
</dbReference>
<evidence type="ECO:0000256" key="11">
    <source>
        <dbReference type="SAM" id="SignalP"/>
    </source>
</evidence>
<feature type="transmembrane region" description="Helical" evidence="10">
    <location>
        <begin position="2273"/>
        <end position="2295"/>
    </location>
</feature>
<feature type="transmembrane region" description="Helical" evidence="10">
    <location>
        <begin position="2088"/>
        <end position="2110"/>
    </location>
</feature>
<keyword evidence="14" id="KW-1185">Reference proteome</keyword>
<evidence type="ECO:0000256" key="7">
    <source>
        <dbReference type="ARBA" id="ARBA00048960"/>
    </source>
</evidence>
<dbReference type="GO" id="GO:0047657">
    <property type="term" value="F:alpha-1,3-glucan synthase activity"/>
    <property type="evidence" value="ECO:0007669"/>
    <property type="project" value="UniProtKB-EC"/>
</dbReference>
<dbReference type="InterPro" id="IPR017853">
    <property type="entry name" value="GH"/>
</dbReference>
<dbReference type="SUPFAM" id="SSF51445">
    <property type="entry name" value="(Trans)glycosidases"/>
    <property type="match status" value="1"/>
</dbReference>
<keyword evidence="10" id="KW-0472">Membrane</keyword>
<feature type="transmembrane region" description="Helical" evidence="10">
    <location>
        <begin position="2063"/>
        <end position="2081"/>
    </location>
</feature>
<feature type="region of interest" description="Disordered" evidence="9">
    <location>
        <begin position="1947"/>
        <end position="2003"/>
    </location>
</feature>
<protein>
    <recommendedName>
        <fullName evidence="2">alpha-1,3-glucan synthase</fullName>
        <ecNumber evidence="2">2.4.1.183</ecNumber>
    </recommendedName>
</protein>
<evidence type="ECO:0000256" key="9">
    <source>
        <dbReference type="SAM" id="MobiDB-lite"/>
    </source>
</evidence>
<dbReference type="InterPro" id="IPR001296">
    <property type="entry name" value="Glyco_trans_1"/>
</dbReference>
<feature type="region of interest" description="Disordered" evidence="9">
    <location>
        <begin position="1648"/>
        <end position="1673"/>
    </location>
</feature>
<feature type="compositionally biased region" description="Polar residues" evidence="9">
    <location>
        <begin position="1970"/>
        <end position="1982"/>
    </location>
</feature>
<dbReference type="InterPro" id="IPR058657">
    <property type="entry name" value="Mok11-13/Ags1-like_Ig"/>
</dbReference>
<dbReference type="GO" id="GO:0016052">
    <property type="term" value="P:carbohydrate catabolic process"/>
    <property type="evidence" value="ECO:0007669"/>
    <property type="project" value="UniProtKB-ARBA"/>
</dbReference>
<dbReference type="EMBL" id="ML977034">
    <property type="protein sequence ID" value="KAF1949655.1"/>
    <property type="molecule type" value="Genomic_DNA"/>
</dbReference>
<evidence type="ECO:0000256" key="10">
    <source>
        <dbReference type="SAM" id="Phobius"/>
    </source>
</evidence>
<feature type="signal peptide" evidence="11">
    <location>
        <begin position="1"/>
        <end position="17"/>
    </location>
</feature>
<evidence type="ECO:0000256" key="1">
    <source>
        <dbReference type="ARBA" id="ARBA00006122"/>
    </source>
</evidence>
<feature type="compositionally biased region" description="Basic and acidic residues" evidence="9">
    <location>
        <begin position="1947"/>
        <end position="1957"/>
    </location>
</feature>
<sequence>MLLCLFFHSLLMSLVSCLKFDKQFVGYNLNENRAAVNPLDYSGRWKDHTFHPSPTNWRFPFYTLFLDRYVNGDPTNDDINGTVYEKDPKSNQLRYGGDLVGLVDSLDYIQGLGIRGIYIAGSPFINVPWNAHSYSPLDLTLLDKHFGDIAAWRAAVDVIHKRGMYVILDNTMATMGDLIGFEGFLNDTAPFRPEEHKVQWKSDRHYMDFSIGNNYKDKCEYPRFWNESGFPVLKDSNANFSKLVGCYDSEFDQYGDTEAFGVFPDWQRQLSKFASIQDRLREWVPSVREKIQHFSCMTISMLDIDGFRFDKATQVTVDAQAEFGDYIRQCARKYGKSNFFMPGEITGGNNFASIYLGRGRQPDQVPDNITQAVTLTNNSDAKYFLRAHGKQALDAAAFHYSIYRSLTRFLGLDGNLAAGYDVPVNFVDAWNTMLTTNDLINAETGEFDPRHMYGVTNQDVFRWPAIKQGTERMLLGLFVTTLYVPGIPKLLWGEEQAFYVLDSTADNYIFGRQPMSSALGWQSHGCYRLGSSQYHNFPLEAGLNGCLDDTVSQDHRDPSHPVHNIIKNMYHRRTQYPVLNDGYFLQSLSNQTRMVQLPGSNGTASEFGMWSVMRNRYPGVQNPTESKNHTQVWLVYSNEDHDVKYKFDCKSKDKSLISVFDVGTTVKNLLAPYDEIELRDSSTALGIEGSEKFNGCVDELDMKAYDFRAYVPKASWVDPVSVITKFSPGHDARIESKKAPGDKDSLDIELQFSEAMDCDTITGNLVITSDTENAFSATLDENSVKCIDISSPDSALVGGSISKWSWKATLNDVSHGIHTVTVKNATTKDGERYTNANDRFIIRIGAKNNPMIFPRVANYTTGILKKGSKGLHVSHVAPGANKWRYSTNWGSTWSEWQDYKGENSDLPKQPWTGNKRQQWKGEHVILQYWNRVTGSSDHVQHADADYNGHPRRFPHLFAHGPYNQFGFDGGIDNAFELDKDGKWKLHIMTEWPSVAQVNVWGMNPDGKPDAGFVFGDIDKDGIADRQPPDSLATNVFNMSVLPPRPHLAYRIEIEDTTMAYMFIYAGNRFTQLVLYALLWSLPVATAAISILIYMGAFYGVKFNKIGVSKQSLAVFAPLAFWRRGHEFERVHNDEMIEPKKSALQLGFPRSRDSSPMPAASIGKMGASKKRPMILIATIEYDIEDWAIKIKIGGLGVMAQLMGKNLPHQDLIWVVPCVGGVEYPVDTPAEPMMVTILDTEYEVQVQYHKLNNITYVLLDAPIFRQRSNSEPYPPRMDDLDSAVYYSAWNACIAQTIERFPIDLYHINDYHGAAAPLYLLSKGRTIPCALSLHNAEFQGLWPMRTRKERDEVCRVYNLELSTVEKYVQFGEVFNLLHAGASYLRVHQRGFGAVGVSNKYGKRSYARYPIFWGLKEVGKLPNPDPSDTAPWEPEKENEVVTVDPGYEASRGDLRRQAQEWAGLDEDPKAELFVFVGRWSNQKGIDLISDVFPAVLEKTSNVQLICIGPVIDLYGKFAALKLGKMMEKYPKRVFSKPEFTALPPFIFTGAEFALIPSRDEPFGLVAVEFGRKGALGVGARVGGLGQMPGWWFTVESTTTKHMLHQFKSAIEEALASNAETRAMMRARSAKQRFPVAKWVEDLNTLQQTAIKIHNEEKGSSSKGIFRPRSRASASKSSLQFPDEDFFYPQSRAVSTDRLSTYEARPDGNDSQPRGSGDYHATLQRGLSLGVRSGPGHRPRASLAPESLMQVHEQRSPPRTPDIHEIDPDGAPMSSERPLHNQEMFISREQAEANYRESERQLAMAALEGSTTDALGRPLALVDTSYDSPRGRGRSRSPRPAGDEESLSRSRSRTGLLGPSSFPVRMRSSRHRRKRSSALDLSTIKNASTTDFSLQKVDPTFEDKTGAYYAKFESMLGNLSGKTSESDLCVEEFLVKSEKEWFKRMRAERLGRGDRARSRDSRLSPSPSPAWPRNSLHSNGSRGSSPSPDAFVRASESDDASPRPSGEMDEFLLGANYQRPSLLKRWMQTRVGDWPIYSFLLALGQIMAANSYQITLLTGPQGQNPEKLYIIGTIFIVMSSAWWIMFRTLPSKFVLSAPFAFYGAAFLYVGVAPFAKFGSPRDWIQNVATGLYVSASASGSIFFALNFGDEGGAPIKSWIFRACMIQGTQQIYITALFYWGGTLTTSSAVNALTSSPKAAMITLPISGLMFTIGALLITSLPSYYHQSPGQIPSFYKTLLRRKIVGWFFVMIILQNYFLSTPYGRNWAYLWSSRAAPHWAVGLLVLAFFVILWAIFLFFFAKFSDSHSWVLPIFATGLGAPRWAQMLWGVSGIGNWVPWMPGGPVAGALVGRSLWLWLGLLDALQGVGFGMMLLQTLTRIHIAVSLVLAQVLGTVVTMVAKATAPDANGPGDVFPDFSAGVIEGLRKPWFWIALAAQLVIPLGLFKFFRKEQLSKP</sequence>
<feature type="domain" description="Glycosyl hydrolase family 13 catalytic" evidence="12">
    <location>
        <begin position="63"/>
        <end position="522"/>
    </location>
</feature>
<evidence type="ECO:0000256" key="4">
    <source>
        <dbReference type="ARBA" id="ARBA00022679"/>
    </source>
</evidence>
<keyword evidence="10" id="KW-1133">Transmembrane helix</keyword>
<feature type="transmembrane region" description="Helical" evidence="10">
    <location>
        <begin position="2194"/>
        <end position="2218"/>
    </location>
</feature>
<dbReference type="InterPro" id="IPR058654">
    <property type="entry name" value="Mok11-14/Ags1-like_TM"/>
</dbReference>
<feature type="chain" id="PRO_5025632192" description="alpha-1,3-glucan synthase" evidence="11">
    <location>
        <begin position="18"/>
        <end position="2450"/>
    </location>
</feature>
<feature type="transmembrane region" description="Helical" evidence="10">
    <location>
        <begin position="2238"/>
        <end position="2253"/>
    </location>
</feature>
<dbReference type="InterPro" id="IPR013534">
    <property type="entry name" value="Starch_synth_cat_dom"/>
</dbReference>
<dbReference type="InterPro" id="IPR058658">
    <property type="entry name" value="Mok11-13/Ags1-like_Ig_2"/>
</dbReference>
<dbReference type="FunFam" id="3.20.20.80:FF:000073">
    <property type="entry name" value="Alpha-1,3-glucan synthase Ags2"/>
    <property type="match status" value="1"/>
</dbReference>
<evidence type="ECO:0000256" key="3">
    <source>
        <dbReference type="ARBA" id="ARBA00022676"/>
    </source>
</evidence>
<dbReference type="GO" id="GO:0000023">
    <property type="term" value="P:maltose metabolic process"/>
    <property type="evidence" value="ECO:0007669"/>
    <property type="project" value="UniProtKB-KW"/>
</dbReference>
<dbReference type="InterPro" id="IPR058659">
    <property type="entry name" value="Mok11-13/Ags1-like_CBM"/>
</dbReference>
<feature type="transmembrane region" description="Helical" evidence="10">
    <location>
        <begin position="2307"/>
        <end position="2328"/>
    </location>
</feature>
<dbReference type="GO" id="GO:0009277">
    <property type="term" value="C:fungal-type cell wall"/>
    <property type="evidence" value="ECO:0007669"/>
    <property type="project" value="TreeGrafter"/>
</dbReference>
<dbReference type="Pfam" id="PF00128">
    <property type="entry name" value="Alpha-amylase"/>
    <property type="match status" value="1"/>
</dbReference>
<dbReference type="OrthoDB" id="512920at2759"/>
<dbReference type="InterPro" id="IPR058655">
    <property type="entry name" value="Mok11-14/Ags1-like"/>
</dbReference>
<evidence type="ECO:0000256" key="2">
    <source>
        <dbReference type="ARBA" id="ARBA00012688"/>
    </source>
</evidence>
<feature type="transmembrane region" description="Helical" evidence="10">
    <location>
        <begin position="2423"/>
        <end position="2442"/>
    </location>
</feature>
<feature type="transmembrane region" description="Helical" evidence="10">
    <location>
        <begin position="2154"/>
        <end position="2174"/>
    </location>
</feature>
<organism evidence="13 14">
    <name type="scientific">Byssothecium circinans</name>
    <dbReference type="NCBI Taxonomy" id="147558"/>
    <lineage>
        <taxon>Eukaryota</taxon>
        <taxon>Fungi</taxon>
        <taxon>Dikarya</taxon>
        <taxon>Ascomycota</taxon>
        <taxon>Pezizomycotina</taxon>
        <taxon>Dothideomycetes</taxon>
        <taxon>Pleosporomycetidae</taxon>
        <taxon>Pleosporales</taxon>
        <taxon>Massarineae</taxon>
        <taxon>Massarinaceae</taxon>
        <taxon>Byssothecium</taxon>
    </lineage>
</organism>
<dbReference type="FunFam" id="3.40.50.2000:FF:000058">
    <property type="entry name" value="Alpha-1,3-glucan synthase Ags1"/>
    <property type="match status" value="1"/>
</dbReference>
<feature type="transmembrane region" description="Helical" evidence="10">
    <location>
        <begin position="2029"/>
        <end position="2051"/>
    </location>
</feature>
<feature type="transmembrane region" description="Helical" evidence="10">
    <location>
        <begin position="1072"/>
        <end position="1100"/>
    </location>
</feature>
<dbReference type="EC" id="2.4.1.183" evidence="2"/>
<dbReference type="CDD" id="cd11323">
    <property type="entry name" value="AmyAc_AGS"/>
    <property type="match status" value="1"/>
</dbReference>
<dbReference type="InterPro" id="IPR045857">
    <property type="entry name" value="O16G_dom_2"/>
</dbReference>
<feature type="transmembrane region" description="Helical" evidence="10">
    <location>
        <begin position="2375"/>
        <end position="2394"/>
    </location>
</feature>
<dbReference type="SUPFAM" id="SSF53756">
    <property type="entry name" value="UDP-Glycosyltransferase/glycogen phosphorylase"/>
    <property type="match status" value="1"/>
</dbReference>
<dbReference type="GO" id="GO:0070600">
    <property type="term" value="P:fungal-type cell wall (1-&gt;3)-alpha-glucan biosynthetic process"/>
    <property type="evidence" value="ECO:0007669"/>
    <property type="project" value="TreeGrafter"/>
</dbReference>
<dbReference type="FunFam" id="3.40.50.2000:FF:000052">
    <property type="entry name" value="Alpha-1,3-glucan synthase Ags2"/>
    <property type="match status" value="1"/>
</dbReference>
<dbReference type="Pfam" id="PF26111">
    <property type="entry name" value="Ig_Mok13"/>
    <property type="match status" value="1"/>
</dbReference>
<accession>A0A6A5T9K6</accession>
<dbReference type="Pfam" id="PF08323">
    <property type="entry name" value="Glyco_transf_5"/>
    <property type="match status" value="1"/>
</dbReference>
<dbReference type="CDD" id="cd03791">
    <property type="entry name" value="GT5_Glycogen_synthase_DULL1-like"/>
    <property type="match status" value="1"/>
</dbReference>
<dbReference type="InterPro" id="IPR058656">
    <property type="entry name" value="Mok11-13/Ags1-like_GH"/>
</dbReference>
<dbReference type="Gene3D" id="3.20.20.80">
    <property type="entry name" value="Glycosidases"/>
    <property type="match status" value="2"/>
</dbReference>
<dbReference type="GO" id="GO:0090599">
    <property type="term" value="F:alpha-glucosidase activity"/>
    <property type="evidence" value="ECO:0007669"/>
    <property type="project" value="UniProtKB-ARBA"/>
</dbReference>
<dbReference type="Pfam" id="PF00534">
    <property type="entry name" value="Glycos_transf_1"/>
    <property type="match status" value="1"/>
</dbReference>
<comment type="catalytic activity">
    <reaction evidence="7">
        <text>[(1-&gt;3)-alpha-D-glucosyl](n) + UDP-alpha-D-glucose = [(1-&gt;3)-alpha-D-glucosyl](n+1) + UDP + H(+)</text>
        <dbReference type="Rhea" id="RHEA:19749"/>
        <dbReference type="Rhea" id="RHEA-COMP:11150"/>
        <dbReference type="Rhea" id="RHEA-COMP:11151"/>
        <dbReference type="ChEBI" id="CHEBI:15378"/>
        <dbReference type="ChEBI" id="CHEBI:28100"/>
        <dbReference type="ChEBI" id="CHEBI:58223"/>
        <dbReference type="ChEBI" id="CHEBI:58885"/>
        <dbReference type="EC" id="2.4.1.183"/>
    </reaction>
</comment>
<dbReference type="PANTHER" id="PTHR47182">
    <property type="entry name" value="CELL WALL ALPHA-1,3-GLUCAN SYNTHASE AGS1-RELATED"/>
    <property type="match status" value="1"/>
</dbReference>
<evidence type="ECO:0000313" key="13">
    <source>
        <dbReference type="EMBL" id="KAF1949655.1"/>
    </source>
</evidence>
<feature type="transmembrane region" description="Helical" evidence="10">
    <location>
        <begin position="2122"/>
        <end position="2142"/>
    </location>
</feature>
<feature type="compositionally biased region" description="Basic and acidic residues" evidence="9">
    <location>
        <begin position="1747"/>
        <end position="1762"/>
    </location>
</feature>
<feature type="region of interest" description="Disordered" evidence="9">
    <location>
        <begin position="1692"/>
        <end position="1772"/>
    </location>
</feature>
<feature type="compositionally biased region" description="Basic residues" evidence="9">
    <location>
        <begin position="1862"/>
        <end position="1871"/>
    </location>
</feature>
<gene>
    <name evidence="13" type="ORF">CC80DRAFT_579844</name>
</gene>
<dbReference type="Proteomes" id="UP000800035">
    <property type="component" value="Unassembled WGS sequence"/>
</dbReference>
<proteinExistence type="inferred from homology"/>
<dbReference type="Pfam" id="PF26127">
    <property type="entry name" value="12TM_Mok13"/>
    <property type="match status" value="1"/>
</dbReference>
<evidence type="ECO:0000313" key="14">
    <source>
        <dbReference type="Proteomes" id="UP000800035"/>
    </source>
</evidence>
<dbReference type="Gene3D" id="3.40.50.2000">
    <property type="entry name" value="Glycogen Phosphorylase B"/>
    <property type="match status" value="2"/>
</dbReference>